<evidence type="ECO:0000256" key="1">
    <source>
        <dbReference type="ARBA" id="ARBA00009884"/>
    </source>
</evidence>
<sequence>MSFPIAGKFKLPSLDSGPLPLLEIRDEARRQLLEIIDSRRGKKTLVLDSSITGPISLIDTGITELFAEHGVARIIHLEDLRLDDLKYNANEPKVVDIKNVIYIVRATVENSRLIASQIKNVSRPNQHDFSVFFTPRRTIACDRLFEEEGIYADIFFGEFPLDLLPLDDDVISLELDGSFRDCVVDGDTASLFYLARALLRLQIVFGTIPRIQGKGPAAAAVRDMCSRMRREAPPGLLPASGRIQRAVFLDREVDLVTPMLTQITFEGLIDEVTGIRQGGVPWAPNKEKGGRVDSASASPALPAASTSPSSPAAVSLPITLLNSSDAFFAELRNLPFPLAASRLQQYAKEARREYNDLAGKDLSQLKVFVKGLSKLALLDRMSDVAAPVADVVRSSFFHRRIQRELDMVDGCEADDVAFIEELIYLGADIVDVLRFLVLLVTLTGGLQKKALEGLRAEILATYGHQHILTLQAFEKSGLLRVQTQDRRRNPFFTVKQAFKLIKDEKETTALAPAHASGGMSPSPSSSSGSSGSNSNISNISSNNPNSASKSSNASPNVSGSAAATSLSNSSPAAATSHPAAVPPLDLYALYNGYAPLSVRLVQTALSPWGWASQTEALQQLPGSQFDVLQTLDANGLPIDRVFKPNPPSTLGYPSNPYGTASGTLSSSSSGSAAAAAAAATAAAAAAMFPSALFATSPSAISTNVPTAKEVVLVVFIGGVTYTEVSALRLMSMQPECPYKFVILTTKMINGRSLVQSFISPLVGKVSTCIGMKNV</sequence>
<dbReference type="Pfam" id="PF00995">
    <property type="entry name" value="Sec1"/>
    <property type="match status" value="1"/>
</dbReference>
<gene>
    <name evidence="3" type="ORF">PPAR00522_LOCUS4331</name>
</gene>
<dbReference type="Gene3D" id="1.25.40.850">
    <property type="match status" value="1"/>
</dbReference>
<reference evidence="3" key="1">
    <citation type="submission" date="2021-01" db="EMBL/GenBank/DDBJ databases">
        <authorList>
            <person name="Corre E."/>
            <person name="Pelletier E."/>
            <person name="Niang G."/>
            <person name="Scheremetjew M."/>
            <person name="Finn R."/>
            <person name="Kale V."/>
            <person name="Holt S."/>
            <person name="Cochrane G."/>
            <person name="Meng A."/>
            <person name="Brown T."/>
            <person name="Cohen L."/>
        </authorList>
    </citation>
    <scope>NUCLEOTIDE SEQUENCE</scope>
    <source>
        <strain evidence="3">SAG 63-3</strain>
    </source>
</reference>
<dbReference type="SUPFAM" id="SSF56815">
    <property type="entry name" value="Sec1/munc18-like (SM) proteins"/>
    <property type="match status" value="1"/>
</dbReference>
<organism evidence="3">
    <name type="scientific">Polytomella parva</name>
    <dbReference type="NCBI Taxonomy" id="51329"/>
    <lineage>
        <taxon>Eukaryota</taxon>
        <taxon>Viridiplantae</taxon>
        <taxon>Chlorophyta</taxon>
        <taxon>core chlorophytes</taxon>
        <taxon>Chlorophyceae</taxon>
        <taxon>CS clade</taxon>
        <taxon>Chlamydomonadales</taxon>
        <taxon>Chlamydomonadaceae</taxon>
        <taxon>Polytomella</taxon>
    </lineage>
</organism>
<dbReference type="GO" id="GO:0016192">
    <property type="term" value="P:vesicle-mediated transport"/>
    <property type="evidence" value="ECO:0007669"/>
    <property type="project" value="InterPro"/>
</dbReference>
<evidence type="ECO:0008006" key="4">
    <source>
        <dbReference type="Google" id="ProtNLM"/>
    </source>
</evidence>
<dbReference type="EMBL" id="HBFM01006977">
    <property type="protein sequence ID" value="CAD8767935.1"/>
    <property type="molecule type" value="Transcribed_RNA"/>
</dbReference>
<evidence type="ECO:0000313" key="3">
    <source>
        <dbReference type="EMBL" id="CAD8767935.1"/>
    </source>
</evidence>
<dbReference type="Gene3D" id="3.40.50.2060">
    <property type="match status" value="1"/>
</dbReference>
<feature type="compositionally biased region" description="Low complexity" evidence="2">
    <location>
        <begin position="294"/>
        <end position="311"/>
    </location>
</feature>
<dbReference type="InterPro" id="IPR043154">
    <property type="entry name" value="Sec-1-like_dom1"/>
</dbReference>
<proteinExistence type="inferred from homology"/>
<protein>
    <recommendedName>
        <fullName evidence="4">Sec1-like protein</fullName>
    </recommendedName>
</protein>
<accession>A0A7S0YFR1</accession>
<evidence type="ECO:0000256" key="2">
    <source>
        <dbReference type="SAM" id="MobiDB-lite"/>
    </source>
</evidence>
<dbReference type="AlphaFoldDB" id="A0A7S0YFR1"/>
<feature type="region of interest" description="Disordered" evidence="2">
    <location>
        <begin position="281"/>
        <end position="311"/>
    </location>
</feature>
<comment type="similarity">
    <text evidence="1">Belongs to the STXBP/unc-18/SEC1 family.</text>
</comment>
<dbReference type="InterPro" id="IPR036045">
    <property type="entry name" value="Sec1-like_sf"/>
</dbReference>
<dbReference type="Gene3D" id="3.40.50.1910">
    <property type="match status" value="2"/>
</dbReference>
<dbReference type="InterPro" id="IPR027482">
    <property type="entry name" value="Sec1-like_dom2"/>
</dbReference>
<dbReference type="InterPro" id="IPR043155">
    <property type="entry name" value="VPS33_dom3b"/>
</dbReference>
<name>A0A7S0YFR1_9CHLO</name>
<dbReference type="InterPro" id="IPR001619">
    <property type="entry name" value="Sec1-like"/>
</dbReference>
<dbReference type="PANTHER" id="PTHR11679">
    <property type="entry name" value="VESICLE PROTEIN SORTING-ASSOCIATED"/>
    <property type="match status" value="1"/>
</dbReference>
<feature type="region of interest" description="Disordered" evidence="2">
    <location>
        <begin position="511"/>
        <end position="577"/>
    </location>
</feature>